<dbReference type="AlphaFoldDB" id="A0AAN7SVK4"/>
<dbReference type="Pfam" id="PF00067">
    <property type="entry name" value="p450"/>
    <property type="match status" value="1"/>
</dbReference>
<dbReference type="GO" id="GO:0005506">
    <property type="term" value="F:iron ion binding"/>
    <property type="evidence" value="ECO:0007669"/>
    <property type="project" value="InterPro"/>
</dbReference>
<organism evidence="2 3">
    <name type="scientific">Lithohypha guttulata</name>
    <dbReference type="NCBI Taxonomy" id="1690604"/>
    <lineage>
        <taxon>Eukaryota</taxon>
        <taxon>Fungi</taxon>
        <taxon>Dikarya</taxon>
        <taxon>Ascomycota</taxon>
        <taxon>Pezizomycotina</taxon>
        <taxon>Eurotiomycetes</taxon>
        <taxon>Chaetothyriomycetidae</taxon>
        <taxon>Chaetothyriales</taxon>
        <taxon>Trichomeriaceae</taxon>
        <taxon>Lithohypha</taxon>
    </lineage>
</organism>
<comment type="caution">
    <text evidence="2">The sequence shown here is derived from an EMBL/GenBank/DDBJ whole genome shotgun (WGS) entry which is preliminary data.</text>
</comment>
<sequence length="510" mass="58049">MTSNPVSSILENVSPRTAAAVLVLLTIVFRIVSYVSSYRRLSHIPGPPLAAWTNLWWVRAATSRKGHLYLYEALEKYGPLVRIAPNILVTSDTDLVRKVNAVRSPYRKSDWYKAFRFDADRENAFSETNKDNHARLKSKLTPGYSGKENPNLEPDMDKVILTFVDLIKSKYVSKTGSLKPVDIGQKIQFLTLDIITCLASGRPFGWLEDEDKYEYIATMEANFPAMNFMSAVPVLSRLMRAPAFQRMTLPTVKDRVGMGKVKAVAHEIIAKRFEENKTQKQPRNDMLQSMINHGLNEGEIADDSLLQILAGSDTSGTILRSALIFTIANPRVYHRLQAEVTSAGVPSDQVISHARAQELPYLNAVIKETLRYYPVNTGLNPKVVGPEGDIYNGLHIPPGTEIGYSAWALYRHNPLYGADCAHFRPDRWIEADPDLLARMEREHELVFLTGRYKCLGERIARIELLKCLFEMMRRFDFSFMDPLRPLQKEDNYGLWIQRGLWVRVEELEVK</sequence>
<dbReference type="InterPro" id="IPR036396">
    <property type="entry name" value="Cyt_P450_sf"/>
</dbReference>
<keyword evidence="3" id="KW-1185">Reference proteome</keyword>
<dbReference type="PRINTS" id="PR00385">
    <property type="entry name" value="P450"/>
</dbReference>
<dbReference type="PANTHER" id="PTHR24305">
    <property type="entry name" value="CYTOCHROME P450"/>
    <property type="match status" value="1"/>
</dbReference>
<gene>
    <name evidence="2" type="ORF">LTR05_006649</name>
</gene>
<accession>A0AAN7SVK4</accession>
<dbReference type="GO" id="GO:0016705">
    <property type="term" value="F:oxidoreductase activity, acting on paired donors, with incorporation or reduction of molecular oxygen"/>
    <property type="evidence" value="ECO:0007669"/>
    <property type="project" value="InterPro"/>
</dbReference>
<dbReference type="GO" id="GO:0004497">
    <property type="term" value="F:monooxygenase activity"/>
    <property type="evidence" value="ECO:0007669"/>
    <property type="project" value="InterPro"/>
</dbReference>
<keyword evidence="1" id="KW-0479">Metal-binding</keyword>
<dbReference type="PANTHER" id="PTHR24305:SF168">
    <property type="entry name" value="P450, PUTATIVE (EUROFUNG)-RELATED"/>
    <property type="match status" value="1"/>
</dbReference>
<dbReference type="InterPro" id="IPR002401">
    <property type="entry name" value="Cyt_P450_E_grp-I"/>
</dbReference>
<proteinExistence type="predicted"/>
<dbReference type="SUPFAM" id="SSF48264">
    <property type="entry name" value="Cytochrome P450"/>
    <property type="match status" value="1"/>
</dbReference>
<dbReference type="PRINTS" id="PR00463">
    <property type="entry name" value="EP450I"/>
</dbReference>
<dbReference type="GO" id="GO:0020037">
    <property type="term" value="F:heme binding"/>
    <property type="evidence" value="ECO:0007669"/>
    <property type="project" value="InterPro"/>
</dbReference>
<feature type="binding site" description="axial binding residue" evidence="1">
    <location>
        <position position="454"/>
    </location>
    <ligand>
        <name>heme</name>
        <dbReference type="ChEBI" id="CHEBI:30413"/>
    </ligand>
    <ligandPart>
        <name>Fe</name>
        <dbReference type="ChEBI" id="CHEBI:18248"/>
    </ligandPart>
</feature>
<evidence type="ECO:0000256" key="1">
    <source>
        <dbReference type="PIRSR" id="PIRSR602401-1"/>
    </source>
</evidence>
<comment type="cofactor">
    <cofactor evidence="1">
        <name>heme</name>
        <dbReference type="ChEBI" id="CHEBI:30413"/>
    </cofactor>
</comment>
<dbReference type="EMBL" id="JAVRRJ010000007">
    <property type="protein sequence ID" value="KAK5082769.1"/>
    <property type="molecule type" value="Genomic_DNA"/>
</dbReference>
<evidence type="ECO:0008006" key="4">
    <source>
        <dbReference type="Google" id="ProtNLM"/>
    </source>
</evidence>
<protein>
    <recommendedName>
        <fullName evidence="4">Cytochrome P450</fullName>
    </recommendedName>
</protein>
<name>A0AAN7SVK4_9EURO</name>
<reference evidence="2 3" key="1">
    <citation type="submission" date="2023-08" db="EMBL/GenBank/DDBJ databases">
        <title>Black Yeasts Isolated from many extreme environments.</title>
        <authorList>
            <person name="Coleine C."/>
            <person name="Stajich J.E."/>
            <person name="Selbmann L."/>
        </authorList>
    </citation>
    <scope>NUCLEOTIDE SEQUENCE [LARGE SCALE GENOMIC DNA]</scope>
    <source>
        <strain evidence="2 3">CCFEE 5910</strain>
    </source>
</reference>
<dbReference type="CDD" id="cd11060">
    <property type="entry name" value="CYP57A1-like"/>
    <property type="match status" value="1"/>
</dbReference>
<dbReference type="InterPro" id="IPR001128">
    <property type="entry name" value="Cyt_P450"/>
</dbReference>
<keyword evidence="1" id="KW-0349">Heme</keyword>
<evidence type="ECO:0000313" key="2">
    <source>
        <dbReference type="EMBL" id="KAK5082769.1"/>
    </source>
</evidence>
<evidence type="ECO:0000313" key="3">
    <source>
        <dbReference type="Proteomes" id="UP001309876"/>
    </source>
</evidence>
<dbReference type="Gene3D" id="1.10.630.10">
    <property type="entry name" value="Cytochrome P450"/>
    <property type="match status" value="1"/>
</dbReference>
<dbReference type="InterPro" id="IPR050121">
    <property type="entry name" value="Cytochrome_P450_monoxygenase"/>
</dbReference>
<dbReference type="Proteomes" id="UP001309876">
    <property type="component" value="Unassembled WGS sequence"/>
</dbReference>
<keyword evidence="1" id="KW-0408">Iron</keyword>